<feature type="compositionally biased region" description="Basic and acidic residues" evidence="2">
    <location>
        <begin position="458"/>
        <end position="472"/>
    </location>
</feature>
<comment type="caution">
    <text evidence="3">The sequence shown here is derived from an EMBL/GenBank/DDBJ whole genome shotgun (WGS) entry which is preliminary data.</text>
</comment>
<dbReference type="Proteomes" id="UP000326907">
    <property type="component" value="Unassembled WGS sequence"/>
</dbReference>
<evidence type="ECO:0000313" key="3">
    <source>
        <dbReference type="EMBL" id="KAB2589828.1"/>
    </source>
</evidence>
<feature type="region of interest" description="Disordered" evidence="2">
    <location>
        <begin position="458"/>
        <end position="484"/>
    </location>
</feature>
<proteinExistence type="predicted"/>
<gene>
    <name evidence="3" type="ORF">F5983_25190</name>
</gene>
<keyword evidence="1" id="KW-0175">Coiled coil</keyword>
<keyword evidence="4" id="KW-1185">Reference proteome</keyword>
<protein>
    <recommendedName>
        <fullName evidence="5">Chromosome segregation ATPase</fullName>
    </recommendedName>
</protein>
<name>A0A5N5EG13_9ACTN</name>
<dbReference type="RefSeq" id="WP_151512338.1">
    <property type="nucleotide sequence ID" value="NZ_VYUA01000026.1"/>
</dbReference>
<feature type="region of interest" description="Disordered" evidence="2">
    <location>
        <begin position="1214"/>
        <end position="1238"/>
    </location>
</feature>
<feature type="coiled-coil region" evidence="1">
    <location>
        <begin position="899"/>
        <end position="974"/>
    </location>
</feature>
<reference evidence="3 4" key="1">
    <citation type="submission" date="2019-09" db="EMBL/GenBank/DDBJ databases">
        <authorList>
            <person name="Liu P."/>
        </authorList>
    </citation>
    <scope>NUCLEOTIDE SEQUENCE [LARGE SCALE GENOMIC DNA]</scope>
    <source>
        <strain evidence="3 4">TRM68085</strain>
    </source>
</reference>
<dbReference type="EMBL" id="VYUA01000026">
    <property type="protein sequence ID" value="KAB2589828.1"/>
    <property type="molecule type" value="Genomic_DNA"/>
</dbReference>
<sequence length="1584" mass="169956">MYELSRVRLYSIGPAGARYADTVLDLRGVGAPVPDPAPAQAEFFEDEPVGPPRRPAPAGVLFLENGGGKSVLLKLIFSVMLPGHRNTLGGASSGVLRKFLLADDCGHVALEWQHTLTGECVVVGKVSEWRGRQVSNDPRKFAEAWYSFRPGPGLSLDSLPVAEATAVGRPAEGVSGARGRRRTMKGFRDALVDAGKFYQHLDVHWEEIHDRWNEHLGDLGLDPELFRYQREMNADEGEAAGLFAVKKDSDFTDLLLRAVTDTRDTDGLADLVSGFGNKLGRRAELTAERDFTAGSVDLLNRIVEATGTRARSRDIHAAAERRTRTLARRLSARAAEERGRTAELAERVTAAAHTVTEAESTRGHRSLIAAELAYRHASLALAGAEKSAAAGRKELAEARTLHAAWQAAEAVLRHRAAADRSARVAVAIREAERDAAPALAARATAAADLVRALHTAAEDGERVANEQEERSDTLQATGERAHRDATVAATEAQRARSEAGHLRQRLAEVEQETSEAVQAGWLDNTEPDADPARAALAASDAEQSAVAAWDTAREAARTAADQAREAAAAESRAELAAARAADGAKAAEQSYEDELRVAQSIAADPRLADLLGLPSGTGVPHPRRGAAEETPGGAQRDTARTGVQGDGTATENAPESAVALADQPSSAHQPLTAQEFDRSADELRDLLDQSVMAAERRLFDLRTAAADDARILGALGEGGLLPPGPDVLATVEYLGEHGIPALPGWRYLAQAVDPADHAAVLAARPELVDGVVITDPDAHTRARDVLGSAALLPRSAVAVGTAAALLAPVPDPATGSDAQHDGVFLVPPNPAMHDEHAADEERHALRSRAAARDEDIRTLAARLSGDRALASRIGSWRADCPPGMLAELAEAAATARTAAEHAEAVLAEARTARAEADEAAADTARVREERQEAAQRARRVAGALAGLAHRLRERARWQVRLRELVDEAAESEARAAVCLDLARSADEDRRAAQRAGDDARRTARALRAERAEIAGAPEILPEPDATKPRTALPTLREAYRAASQLYEKVGVGADLRAEQARAESDESAALAELDRLTNKVRTRAAQLLEGTDGADGPSRQAAAARAESHVQLLETRASTASEQLGRYRGEAERLAPDDERPHHTELPDELVPADAEQAQALLRTATGELAAATAALDTARAAHSELLHAHRTAEDSAGGFDETAALLRDLLRDHGTEDGTEGPDPYPGTLEEARQSAAEARRSLRGCSADLSAAETSVREASDILVRHANSTRYEQVRTPARQQIRELPASALPEHAQKWADAFAPRLRVLTDELVQLERNRDSIVDRLRGLVESALATLRSAQRLSQLPEGLGEWSGQEFLRIRFEEPDQATLTERLGEVIDEATHAALKKNSDLRRDGMSLLLRGVEAALRPKGIAVEILKPDAVLRAERVPVGQMGDVFSGGQLLTAAIALYCTMAALRSNDRGRDRHRHAGTLFLDNPIGRANATYLLELQRAVSDALGVQLLYTTGLFDTTALAEFPLVIRLRNDADLRAGLKYISVEEHLRPGLPQQDPEGETVHGEITATRMFKRSTQQAAEPQPEA</sequence>
<organism evidence="3 4">
    <name type="scientific">Streptomyces arboris</name>
    <dbReference type="NCBI Taxonomy" id="2600619"/>
    <lineage>
        <taxon>Bacteria</taxon>
        <taxon>Bacillati</taxon>
        <taxon>Actinomycetota</taxon>
        <taxon>Actinomycetes</taxon>
        <taxon>Kitasatosporales</taxon>
        <taxon>Streptomycetaceae</taxon>
        <taxon>Streptomyces</taxon>
    </lineage>
</organism>
<accession>A0A5N5EG13</accession>
<feature type="region of interest" description="Disordered" evidence="2">
    <location>
        <begin position="1087"/>
        <end position="1110"/>
    </location>
</feature>
<evidence type="ECO:0000256" key="1">
    <source>
        <dbReference type="SAM" id="Coils"/>
    </source>
</evidence>
<evidence type="ECO:0000256" key="2">
    <source>
        <dbReference type="SAM" id="MobiDB-lite"/>
    </source>
</evidence>
<feature type="compositionally biased region" description="Polar residues" evidence="2">
    <location>
        <begin position="663"/>
        <end position="672"/>
    </location>
</feature>
<feature type="region of interest" description="Disordered" evidence="2">
    <location>
        <begin position="612"/>
        <end position="672"/>
    </location>
</feature>
<feature type="region of interest" description="Disordered" evidence="2">
    <location>
        <begin position="1548"/>
        <end position="1584"/>
    </location>
</feature>
<evidence type="ECO:0008006" key="5">
    <source>
        <dbReference type="Google" id="ProtNLM"/>
    </source>
</evidence>
<evidence type="ECO:0000313" key="4">
    <source>
        <dbReference type="Proteomes" id="UP000326907"/>
    </source>
</evidence>